<evidence type="ECO:0000256" key="1">
    <source>
        <dbReference type="SAM" id="SignalP"/>
    </source>
</evidence>
<sequence length="279" mass="30711">MNIRALNNSLIIGIAVLAPIQCLAANVPERFTGVWQAIENEDQACKASDWNSDRHTDTHIKIEAGLVRYHESECRFKSVSRPKVEFDSGAVHVAMTCDGEGERWTQTGIWQILPLGRNDTLAMVNVSKQRPGISLYRKCGGENAAVAPKNTTRAATGEAGDMRAAMREGRHCFAQKDEGVEFSLSVGSSGSASFSVDVANPRTKHLCSAKGTVAETAQGWRYVDKSQPTEVCQIDIEISDRIRFRFANESCERRYCGARASISSLEFSAQDKKESCSRK</sequence>
<protein>
    <submittedName>
        <fullName evidence="2">Uncharacterized protein</fullName>
    </submittedName>
</protein>
<organism evidence="2 3">
    <name type="scientific">Nitrobacter winogradskyi (strain ATCC 25391 / DSM 10237 / CIP 104748 / NCIMB 11846 / Nb-255)</name>
    <dbReference type="NCBI Taxonomy" id="323098"/>
    <lineage>
        <taxon>Bacteria</taxon>
        <taxon>Pseudomonadati</taxon>
        <taxon>Pseudomonadota</taxon>
        <taxon>Alphaproteobacteria</taxon>
        <taxon>Hyphomicrobiales</taxon>
        <taxon>Nitrobacteraceae</taxon>
        <taxon>Nitrobacter</taxon>
    </lineage>
</organism>
<feature type="chain" id="PRO_5004229101" evidence="1">
    <location>
        <begin position="25"/>
        <end position="279"/>
    </location>
</feature>
<evidence type="ECO:0000313" key="3">
    <source>
        <dbReference type="Proteomes" id="UP000002531"/>
    </source>
</evidence>
<name>Q3SSG1_NITWN</name>
<dbReference type="Proteomes" id="UP000002531">
    <property type="component" value="Chromosome"/>
</dbReference>
<keyword evidence="1" id="KW-0732">Signal</keyword>
<proteinExistence type="predicted"/>
<dbReference type="RefSeq" id="WP_011314786.1">
    <property type="nucleotide sequence ID" value="NC_007406.1"/>
</dbReference>
<accession>Q3SSG1</accession>
<reference evidence="2 3" key="1">
    <citation type="journal article" date="2006" name="Appl. Environ. Microbiol.">
        <title>Genome sequence of the chemolithoautotrophic nitrite-oxidizing bacterium Nitrobacter winogradskyi Nb-255.</title>
        <authorList>
            <person name="Starkenburg S.R."/>
            <person name="Chain P.S."/>
            <person name="Sayavedra-Soto L.A."/>
            <person name="Hauser L."/>
            <person name="Land M.L."/>
            <person name="Larimer F.W."/>
            <person name="Malfatti S.A."/>
            <person name="Klotz M.G."/>
            <person name="Bottomley P.J."/>
            <person name="Arp D.J."/>
            <person name="Hickey W.J."/>
        </authorList>
    </citation>
    <scope>NUCLEOTIDE SEQUENCE [LARGE SCALE GENOMIC DNA]</scope>
    <source>
        <strain evidence="3">ATCC 25391 / DSM 10237 / CIP 104748 / NCIMB 11846 / Nb-255</strain>
    </source>
</reference>
<evidence type="ECO:0000313" key="2">
    <source>
        <dbReference type="EMBL" id="ABA04780.1"/>
    </source>
</evidence>
<dbReference type="KEGG" id="nwi:Nwi_1519"/>
<dbReference type="AlphaFoldDB" id="Q3SSG1"/>
<feature type="signal peptide" evidence="1">
    <location>
        <begin position="1"/>
        <end position="24"/>
    </location>
</feature>
<dbReference type="HOGENOM" id="CLU_996887_0_0_5"/>
<dbReference type="EMBL" id="CP000115">
    <property type="protein sequence ID" value="ABA04780.1"/>
    <property type="molecule type" value="Genomic_DNA"/>
</dbReference>
<keyword evidence="3" id="KW-1185">Reference proteome</keyword>
<gene>
    <name evidence="2" type="ordered locus">Nwi_1519</name>
</gene>
<dbReference type="OrthoDB" id="6057763at2"/>